<keyword evidence="3" id="KW-0808">Transferase</keyword>
<evidence type="ECO:0000313" key="3">
    <source>
        <dbReference type="EMBL" id="TNJ65715.1"/>
    </source>
</evidence>
<feature type="domain" description="Glycosyltransferase 2-like" evidence="2">
    <location>
        <begin position="5"/>
        <end position="115"/>
    </location>
</feature>
<dbReference type="PROSITE" id="PS50005">
    <property type="entry name" value="TPR"/>
    <property type="match status" value="1"/>
</dbReference>
<protein>
    <submittedName>
        <fullName evidence="3">Glycosyltransferase</fullName>
    </submittedName>
</protein>
<evidence type="ECO:0000313" key="4">
    <source>
        <dbReference type="Proteomes" id="UP000307943"/>
    </source>
</evidence>
<dbReference type="RefSeq" id="WP_139602777.1">
    <property type="nucleotide sequence ID" value="NZ_VDCQ01000016.1"/>
</dbReference>
<dbReference type="Gene3D" id="1.25.40.10">
    <property type="entry name" value="Tetratricopeptide repeat domain"/>
    <property type="match status" value="1"/>
</dbReference>
<comment type="caution">
    <text evidence="3">The sequence shown here is derived from an EMBL/GenBank/DDBJ whole genome shotgun (WGS) entry which is preliminary data.</text>
</comment>
<accession>A0A5C4T9Z5</accession>
<gene>
    <name evidence="3" type="ORF">FE784_13765</name>
</gene>
<sequence length="362" mass="42569">MITISLCMIVKNEQLTLERCLRSVRDAVDEIIIVDTGSTDRTKEIARRWASSVIDFAWNDHFAAARNAYFAKATMDYILWLDADDVLLPEDCEKLCRLKRSLPPEADAVTMRYHCDFDAHGNVTLSVRRARLVKRSRNYRWEGAVHEDLSIREGTFYDCDMVVTHRKPDKTADPDRNLKIYEKLISGANELTARDMLHYAMELHQHRSYERAAQFYLKFLECDQLSAENRILAYTRLADCYHYSGDRQKELAMTCKTFEYDVPRPEACCRIGYFFMERDQFIQAIYWYKAAIAFQPSNDWAIHNLVSATWLPHMQLGLCYYRLGDYERSYYHNKMAHGYVPGNENIVRNIRLLENLIRRVDT</sequence>
<organism evidence="3 4">
    <name type="scientific">Paenibacillus hemerocallicola</name>
    <dbReference type="NCBI Taxonomy" id="1172614"/>
    <lineage>
        <taxon>Bacteria</taxon>
        <taxon>Bacillati</taxon>
        <taxon>Bacillota</taxon>
        <taxon>Bacilli</taxon>
        <taxon>Bacillales</taxon>
        <taxon>Paenibacillaceae</taxon>
        <taxon>Paenibacillus</taxon>
    </lineage>
</organism>
<dbReference type="InterPro" id="IPR019734">
    <property type="entry name" value="TPR_rpt"/>
</dbReference>
<dbReference type="SUPFAM" id="SSF48452">
    <property type="entry name" value="TPR-like"/>
    <property type="match status" value="1"/>
</dbReference>
<dbReference type="PANTHER" id="PTHR43630:SF2">
    <property type="entry name" value="GLYCOSYLTRANSFERASE"/>
    <property type="match status" value="1"/>
</dbReference>
<dbReference type="OrthoDB" id="9815923at2"/>
<keyword evidence="4" id="KW-1185">Reference proteome</keyword>
<evidence type="ECO:0000259" key="2">
    <source>
        <dbReference type="Pfam" id="PF00535"/>
    </source>
</evidence>
<dbReference type="PANTHER" id="PTHR43630">
    <property type="entry name" value="POLY-BETA-1,6-N-ACETYL-D-GLUCOSAMINE SYNTHASE"/>
    <property type="match status" value="1"/>
</dbReference>
<name>A0A5C4T9Z5_9BACL</name>
<feature type="repeat" description="TPR" evidence="1">
    <location>
        <begin position="265"/>
        <end position="298"/>
    </location>
</feature>
<dbReference type="GO" id="GO:0016740">
    <property type="term" value="F:transferase activity"/>
    <property type="evidence" value="ECO:0007669"/>
    <property type="project" value="UniProtKB-KW"/>
</dbReference>
<keyword evidence="1" id="KW-0802">TPR repeat</keyword>
<dbReference type="SMART" id="SM00028">
    <property type="entry name" value="TPR"/>
    <property type="match status" value="2"/>
</dbReference>
<dbReference type="InterPro" id="IPR001173">
    <property type="entry name" value="Glyco_trans_2-like"/>
</dbReference>
<dbReference type="EMBL" id="VDCQ01000016">
    <property type="protein sequence ID" value="TNJ65715.1"/>
    <property type="molecule type" value="Genomic_DNA"/>
</dbReference>
<dbReference type="InterPro" id="IPR029044">
    <property type="entry name" value="Nucleotide-diphossugar_trans"/>
</dbReference>
<dbReference type="AlphaFoldDB" id="A0A5C4T9Z5"/>
<dbReference type="Proteomes" id="UP000307943">
    <property type="component" value="Unassembled WGS sequence"/>
</dbReference>
<dbReference type="InterPro" id="IPR011990">
    <property type="entry name" value="TPR-like_helical_dom_sf"/>
</dbReference>
<evidence type="ECO:0000256" key="1">
    <source>
        <dbReference type="PROSITE-ProRule" id="PRU00339"/>
    </source>
</evidence>
<dbReference type="Pfam" id="PF00535">
    <property type="entry name" value="Glycos_transf_2"/>
    <property type="match status" value="1"/>
</dbReference>
<proteinExistence type="predicted"/>
<dbReference type="SUPFAM" id="SSF53448">
    <property type="entry name" value="Nucleotide-diphospho-sugar transferases"/>
    <property type="match status" value="1"/>
</dbReference>
<dbReference type="Gene3D" id="3.90.550.10">
    <property type="entry name" value="Spore Coat Polysaccharide Biosynthesis Protein SpsA, Chain A"/>
    <property type="match status" value="1"/>
</dbReference>
<dbReference type="CDD" id="cd02511">
    <property type="entry name" value="Beta4Glucosyltransferase"/>
    <property type="match status" value="1"/>
</dbReference>
<reference evidence="3 4" key="1">
    <citation type="submission" date="2019-05" db="EMBL/GenBank/DDBJ databases">
        <title>We sequenced the genome of Paenibacillus hemerocallicola KCTC 33185 for further insight into its adaptation and study the phylogeny of Paenibacillus.</title>
        <authorList>
            <person name="Narsing Rao M.P."/>
        </authorList>
    </citation>
    <scope>NUCLEOTIDE SEQUENCE [LARGE SCALE GENOMIC DNA]</scope>
    <source>
        <strain evidence="3 4">KCTC 33185</strain>
    </source>
</reference>